<dbReference type="AlphaFoldDB" id="J7TWW9"/>
<reference evidence="1 2" key="1">
    <citation type="journal article" date="2012" name="J. Bacteriol.">
        <title>Genome Sequence of the Lantibiotic Bacteriocin Producer Streptococcus salivarius Strain K12.</title>
        <authorList>
            <person name="Barretto C."/>
            <person name="Alvarez-Martin P."/>
            <person name="Foata F."/>
            <person name="Renault P."/>
            <person name="Berger B."/>
        </authorList>
    </citation>
    <scope>NUCLEOTIDE SEQUENCE [LARGE SCALE GENOMIC DNA]</scope>
    <source>
        <strain evidence="1 2">K12</strain>
    </source>
</reference>
<organism evidence="1 2">
    <name type="scientific">Streptococcus salivarius K12</name>
    <dbReference type="NCBI Taxonomy" id="1200793"/>
    <lineage>
        <taxon>Bacteria</taxon>
        <taxon>Bacillati</taxon>
        <taxon>Bacillota</taxon>
        <taxon>Bacilli</taxon>
        <taxon>Lactobacillales</taxon>
        <taxon>Streptococcaceae</taxon>
        <taxon>Streptococcus</taxon>
    </lineage>
</organism>
<dbReference type="EMBL" id="ALIF01000001">
    <property type="protein sequence ID" value="EJO16533.1"/>
    <property type="molecule type" value="Genomic_DNA"/>
</dbReference>
<proteinExistence type="predicted"/>
<gene>
    <name evidence="1" type="ORF">RSSL_01747</name>
</gene>
<dbReference type="Proteomes" id="UP000006983">
    <property type="component" value="Unassembled WGS sequence"/>
</dbReference>
<evidence type="ECO:0000313" key="2">
    <source>
        <dbReference type="Proteomes" id="UP000006983"/>
    </source>
</evidence>
<name>J7TWW9_STRSL</name>
<protein>
    <submittedName>
        <fullName evidence="1">Putative cytosolic protein</fullName>
    </submittedName>
</protein>
<sequence length="69" mass="7978">MTMKEFQAFKDTLSNKALKAIYEESKLEVQDETTEGTEAFSLALATQMAINLLESYEKWLKEERAKVEK</sequence>
<accession>J7TWW9</accession>
<evidence type="ECO:0000313" key="1">
    <source>
        <dbReference type="EMBL" id="EJO16533.1"/>
    </source>
</evidence>
<comment type="caution">
    <text evidence="1">The sequence shown here is derived from an EMBL/GenBank/DDBJ whole genome shotgun (WGS) entry which is preliminary data.</text>
</comment>
<dbReference type="PATRIC" id="fig|1200793.3.peg.432"/>
<keyword evidence="2" id="KW-1185">Reference proteome</keyword>